<evidence type="ECO:0000313" key="2">
    <source>
        <dbReference type="Proteomes" id="UP001241056"/>
    </source>
</evidence>
<evidence type="ECO:0000313" key="1">
    <source>
        <dbReference type="EMBL" id="MDM7858828.1"/>
    </source>
</evidence>
<gene>
    <name evidence="1" type="ORF">QEZ41_11185</name>
</gene>
<name>A0ABT7SRL2_9GAMM</name>
<protein>
    <submittedName>
        <fullName evidence="1">Uncharacterized protein</fullName>
    </submittedName>
</protein>
<reference evidence="1 2" key="1">
    <citation type="submission" date="2023-06" db="EMBL/GenBank/DDBJ databases">
        <title>Thiopseudomonas sp. CY1220 draft genome sequence.</title>
        <authorList>
            <person name="Zhao G."/>
            <person name="An M."/>
        </authorList>
    </citation>
    <scope>NUCLEOTIDE SEQUENCE [LARGE SCALE GENOMIC DNA]</scope>
    <source>
        <strain evidence="1 2">CY1220</strain>
    </source>
</reference>
<accession>A0ABT7SRL2</accession>
<dbReference type="Proteomes" id="UP001241056">
    <property type="component" value="Unassembled WGS sequence"/>
</dbReference>
<comment type="caution">
    <text evidence="1">The sequence shown here is derived from an EMBL/GenBank/DDBJ whole genome shotgun (WGS) entry which is preliminary data.</text>
</comment>
<proteinExistence type="predicted"/>
<keyword evidence="2" id="KW-1185">Reference proteome</keyword>
<organism evidence="1 2">
    <name type="scientific">Thiopseudomonas acetoxidans</name>
    <dbReference type="NCBI Taxonomy" id="3041622"/>
    <lineage>
        <taxon>Bacteria</taxon>
        <taxon>Pseudomonadati</taxon>
        <taxon>Pseudomonadota</taxon>
        <taxon>Gammaproteobacteria</taxon>
        <taxon>Pseudomonadales</taxon>
        <taxon>Pseudomonadaceae</taxon>
        <taxon>Thiopseudomonas</taxon>
    </lineage>
</organism>
<sequence>MFSQICLLDDLFRDGFLESRKFIYSIIKEPIYQATGLVIPDLSEFPVCRGLKKEFSLGLFYSLCGNKSWHEVYNGVSEKAAEYLSESIPENTLIIGYEMPPWLLKLLSDNDLPYVSIRINPIKFCRDLYLVLDGNIETLKNAKYFNVDEKEVRLEAGFFLLLFSKGSYLEKNQNILRTQ</sequence>
<dbReference type="EMBL" id="JAUCDY010000017">
    <property type="protein sequence ID" value="MDM7858828.1"/>
    <property type="molecule type" value="Genomic_DNA"/>
</dbReference>
<dbReference type="RefSeq" id="WP_289411678.1">
    <property type="nucleotide sequence ID" value="NZ_JAUCDY010000017.1"/>
</dbReference>